<accession>A0A7M7LNP2</accession>
<dbReference type="Pfam" id="PF11838">
    <property type="entry name" value="ERAP1_C"/>
    <property type="match status" value="1"/>
</dbReference>
<dbReference type="Gene3D" id="2.60.40.1910">
    <property type="match status" value="1"/>
</dbReference>
<dbReference type="InterPro" id="IPR001930">
    <property type="entry name" value="Peptidase_M1"/>
</dbReference>
<evidence type="ECO:0000259" key="24">
    <source>
        <dbReference type="Pfam" id="PF01433"/>
    </source>
</evidence>
<dbReference type="Pfam" id="PF01433">
    <property type="entry name" value="Peptidase_M1"/>
    <property type="match status" value="1"/>
</dbReference>
<dbReference type="Gene3D" id="2.60.40.1730">
    <property type="entry name" value="tricorn interacting facor f3 domain"/>
    <property type="match status" value="1"/>
</dbReference>
<dbReference type="GO" id="GO:0042277">
    <property type="term" value="F:peptide binding"/>
    <property type="evidence" value="ECO:0007669"/>
    <property type="project" value="TreeGrafter"/>
</dbReference>
<evidence type="ECO:0000256" key="16">
    <source>
        <dbReference type="ARBA" id="ARBA00023136"/>
    </source>
</evidence>
<keyword evidence="15 22" id="KW-0482">Metalloprotease</keyword>
<feature type="signal peptide" evidence="23">
    <location>
        <begin position="1"/>
        <end position="15"/>
    </location>
</feature>
<dbReference type="KEGG" id="ame:551180"/>
<feature type="domain" description="Peptidase M1 membrane alanine aminopeptidase" evidence="24">
    <location>
        <begin position="262"/>
        <end position="487"/>
    </location>
</feature>
<reference evidence="29" key="2">
    <citation type="submission" date="2025-04" db="UniProtKB">
        <authorList>
            <consortium name="RefSeq"/>
        </authorList>
    </citation>
    <scope>IDENTIFICATION</scope>
    <source>
        <strain evidence="29">DH4</strain>
        <tissue evidence="29">Whole body</tissue>
    </source>
</reference>
<evidence type="ECO:0000256" key="9">
    <source>
        <dbReference type="ARBA" id="ARBA00022723"/>
    </source>
</evidence>
<keyword evidence="14" id="KW-1133">Transmembrane helix</keyword>
<accession>A0A8B6Z529</accession>
<dbReference type="GO" id="GO:0043171">
    <property type="term" value="P:peptide catabolic process"/>
    <property type="evidence" value="ECO:0007669"/>
    <property type="project" value="TreeGrafter"/>
</dbReference>
<keyword evidence="13" id="KW-0735">Signal-anchor</keyword>
<evidence type="ECO:0000256" key="19">
    <source>
        <dbReference type="PIRSR" id="PIRSR634016-1"/>
    </source>
</evidence>
<evidence type="ECO:0000259" key="25">
    <source>
        <dbReference type="Pfam" id="PF11838"/>
    </source>
</evidence>
<dbReference type="GO" id="GO:0008270">
    <property type="term" value="F:zinc ion binding"/>
    <property type="evidence" value="ECO:0007669"/>
    <property type="project" value="UniProtKB-UniRule"/>
</dbReference>
<feature type="binding site" evidence="20">
    <location>
        <position position="358"/>
    </location>
    <ligand>
        <name>Zn(2+)</name>
        <dbReference type="ChEBI" id="CHEBI:29105"/>
        <note>catalytic</note>
    </ligand>
</feature>
<evidence type="ECO:0000313" key="29">
    <source>
        <dbReference type="RefSeq" id="XP_006565544.2"/>
    </source>
</evidence>
<organism evidence="27">
    <name type="scientific">Apis mellifera</name>
    <name type="common">Honeybee</name>
    <dbReference type="NCBI Taxonomy" id="7460"/>
    <lineage>
        <taxon>Eukaryota</taxon>
        <taxon>Metazoa</taxon>
        <taxon>Ecdysozoa</taxon>
        <taxon>Arthropoda</taxon>
        <taxon>Hexapoda</taxon>
        <taxon>Insecta</taxon>
        <taxon>Pterygota</taxon>
        <taxon>Neoptera</taxon>
        <taxon>Endopterygota</taxon>
        <taxon>Hymenoptera</taxon>
        <taxon>Apocrita</taxon>
        <taxon>Aculeata</taxon>
        <taxon>Apoidea</taxon>
        <taxon>Anthophila</taxon>
        <taxon>Apidae</taxon>
        <taxon>Apis</taxon>
    </lineage>
</organism>
<dbReference type="InterPro" id="IPR014782">
    <property type="entry name" value="Peptidase_M1_dom"/>
</dbReference>
<dbReference type="InterPro" id="IPR027268">
    <property type="entry name" value="Peptidase_M4/M1_CTD_sf"/>
</dbReference>
<name>A0A7M7LNP2_APIME</name>
<evidence type="ECO:0000256" key="13">
    <source>
        <dbReference type="ARBA" id="ARBA00022968"/>
    </source>
</evidence>
<dbReference type="GO" id="GO:0005886">
    <property type="term" value="C:plasma membrane"/>
    <property type="evidence" value="ECO:0007669"/>
    <property type="project" value="UniProtKB-SubCell"/>
</dbReference>
<dbReference type="InterPro" id="IPR024571">
    <property type="entry name" value="ERAP1-like_C_dom"/>
</dbReference>
<keyword evidence="16" id="KW-0472">Membrane</keyword>
<evidence type="ECO:0000256" key="15">
    <source>
        <dbReference type="ARBA" id="ARBA00023049"/>
    </source>
</evidence>
<dbReference type="InterPro" id="IPR042097">
    <property type="entry name" value="Aminopeptidase_N-like_N_sf"/>
</dbReference>
<evidence type="ECO:0000256" key="17">
    <source>
        <dbReference type="ARBA" id="ARBA00023180"/>
    </source>
</evidence>
<proteinExistence type="inferred from homology"/>
<feature type="binding site" evidence="20">
    <location>
        <position position="339"/>
    </location>
    <ligand>
        <name>Zn(2+)</name>
        <dbReference type="ChEBI" id="CHEBI:29105"/>
        <note>catalytic</note>
    </ligand>
</feature>
<feature type="domain" description="Aminopeptidase N-like N-terminal" evidence="26">
    <location>
        <begin position="40"/>
        <end position="227"/>
    </location>
</feature>
<evidence type="ECO:0000259" key="26">
    <source>
        <dbReference type="Pfam" id="PF17900"/>
    </source>
</evidence>
<evidence type="ECO:0000256" key="7">
    <source>
        <dbReference type="ARBA" id="ARBA00022670"/>
    </source>
</evidence>
<dbReference type="InterPro" id="IPR045357">
    <property type="entry name" value="Aminopeptidase_N-like_N"/>
</dbReference>
<dbReference type="FunFam" id="1.10.390.10:FF:000013">
    <property type="entry name" value="Aminopeptidase N"/>
    <property type="match status" value="1"/>
</dbReference>
<feature type="chain" id="PRO_5044660318" description="Aminopeptidase" evidence="23">
    <location>
        <begin position="16"/>
        <end position="923"/>
    </location>
</feature>
<keyword evidence="8" id="KW-0812">Transmembrane</keyword>
<dbReference type="InterPro" id="IPR050344">
    <property type="entry name" value="Peptidase_M1_aminopeptidases"/>
</dbReference>
<dbReference type="PRINTS" id="PR00756">
    <property type="entry name" value="ALADIPTASE"/>
</dbReference>
<evidence type="ECO:0000256" key="14">
    <source>
        <dbReference type="ARBA" id="ARBA00022989"/>
    </source>
</evidence>
<evidence type="ECO:0000256" key="8">
    <source>
        <dbReference type="ARBA" id="ARBA00022692"/>
    </source>
</evidence>
<evidence type="ECO:0000256" key="23">
    <source>
        <dbReference type="SAM" id="SignalP"/>
    </source>
</evidence>
<dbReference type="AlphaFoldDB" id="A0A7M7LNP2"/>
<dbReference type="Gene3D" id="1.10.390.10">
    <property type="entry name" value="Neutral Protease Domain 2"/>
    <property type="match status" value="1"/>
</dbReference>
<evidence type="ECO:0000256" key="6">
    <source>
        <dbReference type="ARBA" id="ARBA00022622"/>
    </source>
</evidence>
<evidence type="ECO:0000256" key="12">
    <source>
        <dbReference type="ARBA" id="ARBA00022833"/>
    </source>
</evidence>
<comment type="subcellular location">
    <subcellularLocation>
        <location evidence="2">Cell membrane</location>
        <topology evidence="2">Lipid-anchor</topology>
        <topology evidence="2">GPI-anchor</topology>
    </subcellularLocation>
    <subcellularLocation>
        <location evidence="1">Membrane</location>
        <topology evidence="1">Single-pass type II membrane protein</topology>
    </subcellularLocation>
</comment>
<dbReference type="GeneID" id="551180"/>
<keyword evidence="11 22" id="KW-0378">Hydrolase</keyword>
<keyword evidence="6" id="KW-0336">GPI-anchor</keyword>
<dbReference type="Pfam" id="PF17900">
    <property type="entry name" value="Peptidase_M1_N"/>
    <property type="match status" value="1"/>
</dbReference>
<evidence type="ECO:0000256" key="18">
    <source>
        <dbReference type="ARBA" id="ARBA00023288"/>
    </source>
</evidence>
<dbReference type="GO" id="GO:0098552">
    <property type="term" value="C:side of membrane"/>
    <property type="evidence" value="ECO:0007669"/>
    <property type="project" value="UniProtKB-KW"/>
</dbReference>
<keyword evidence="17" id="KW-0325">Glycoprotein</keyword>
<keyword evidence="5" id="KW-1003">Cell membrane</keyword>
<gene>
    <name evidence="29" type="primary">LOC551180</name>
</gene>
<dbReference type="PANTHER" id="PTHR11533">
    <property type="entry name" value="PROTEASE M1 ZINC METALLOPROTEASE"/>
    <property type="match status" value="1"/>
</dbReference>
<evidence type="ECO:0000256" key="20">
    <source>
        <dbReference type="PIRSR" id="PIRSR634016-3"/>
    </source>
</evidence>
<feature type="binding site" evidence="20">
    <location>
        <position position="335"/>
    </location>
    <ligand>
        <name>Zn(2+)</name>
        <dbReference type="ChEBI" id="CHEBI:29105"/>
        <note>catalytic</note>
    </ligand>
</feature>
<keyword evidence="9 20" id="KW-0479">Metal-binding</keyword>
<dbReference type="SUPFAM" id="SSF63737">
    <property type="entry name" value="Leukotriene A4 hydrolase N-terminal domain"/>
    <property type="match status" value="1"/>
</dbReference>
<keyword evidence="18" id="KW-0449">Lipoprotein</keyword>
<dbReference type="GO" id="GO:0005737">
    <property type="term" value="C:cytoplasm"/>
    <property type="evidence" value="ECO:0007669"/>
    <property type="project" value="TreeGrafter"/>
</dbReference>
<feature type="site" description="Transition state stabilizer" evidence="21">
    <location>
        <position position="422"/>
    </location>
</feature>
<keyword evidence="12 20" id="KW-0862">Zinc</keyword>
<feature type="domain" description="ERAP1-like C-terminal" evidence="25">
    <location>
        <begin position="565"/>
        <end position="854"/>
    </location>
</feature>
<feature type="active site" description="Proton acceptor" evidence="19">
    <location>
        <position position="336"/>
    </location>
</feature>
<evidence type="ECO:0000256" key="3">
    <source>
        <dbReference type="ARBA" id="ARBA00010136"/>
    </source>
</evidence>
<dbReference type="Proteomes" id="UP000005203">
    <property type="component" value="Linkage group LG7"/>
</dbReference>
<dbReference type="InterPro" id="IPR034016">
    <property type="entry name" value="M1_APN-typ"/>
</dbReference>
<evidence type="ECO:0000256" key="1">
    <source>
        <dbReference type="ARBA" id="ARBA00004606"/>
    </source>
</evidence>
<dbReference type="RefSeq" id="XP_006565544.2">
    <property type="nucleotide sequence ID" value="XM_006565481.3"/>
</dbReference>
<dbReference type="PANTHER" id="PTHR11533:SF290">
    <property type="entry name" value="AMINOPEPTIDASE"/>
    <property type="match status" value="1"/>
</dbReference>
<dbReference type="FunFam" id="2.60.40.1730:FF:000012">
    <property type="entry name" value="Aminopeptidase N"/>
    <property type="match status" value="1"/>
</dbReference>
<evidence type="ECO:0000313" key="27">
    <source>
        <dbReference type="EnsemblMetazoa" id="XP_006565544"/>
    </source>
</evidence>
<evidence type="ECO:0000313" key="28">
    <source>
        <dbReference type="Proteomes" id="UP000005203"/>
    </source>
</evidence>
<evidence type="ECO:0000256" key="22">
    <source>
        <dbReference type="RuleBase" id="RU364040"/>
    </source>
</evidence>
<dbReference type="GO" id="GO:0070006">
    <property type="term" value="F:metalloaminopeptidase activity"/>
    <property type="evidence" value="ECO:0007669"/>
    <property type="project" value="TreeGrafter"/>
</dbReference>
<dbReference type="Gene3D" id="1.25.50.20">
    <property type="match status" value="1"/>
</dbReference>
<evidence type="ECO:0000256" key="2">
    <source>
        <dbReference type="ARBA" id="ARBA00004609"/>
    </source>
</evidence>
<dbReference type="GO" id="GO:0005615">
    <property type="term" value="C:extracellular space"/>
    <property type="evidence" value="ECO:0007669"/>
    <property type="project" value="TreeGrafter"/>
</dbReference>
<dbReference type="FunFam" id="2.60.40.1910:FF:000008">
    <property type="entry name" value="Aminopeptidase"/>
    <property type="match status" value="1"/>
</dbReference>
<keyword evidence="28" id="KW-1185">Reference proteome</keyword>
<keyword evidence="7 22" id="KW-0645">Protease</keyword>
<evidence type="ECO:0000256" key="4">
    <source>
        <dbReference type="ARBA" id="ARBA00022438"/>
    </source>
</evidence>
<reference evidence="27" key="1">
    <citation type="submission" date="2021-01" db="UniProtKB">
        <authorList>
            <consortium name="EnsemblMetazoa"/>
        </authorList>
    </citation>
    <scope>IDENTIFICATION</scope>
    <source>
        <strain evidence="27">DH4</strain>
    </source>
</reference>
<sequence>MAKALLLLCLTICQANFLYGDAVNPRAENEYPYRLPTDVVPSSYKLSLEPDLDKFTFNGTVEIAIEVKNTNVNNITLNQKNLNIKRVELKNLNEKTDIKVKTFDQVEKQEILIIMYENNEVIKKGNYTLTLGYSGELNDQKRGFYRSRYIDKDEKIKYVAATHFEPTGARLAFPCWDEPDFKATFDISITHSKSYNAISNTKKKNVTIENGKYVSKFDTTPKMSTYLVAFVVSDYKSNNRTENEIEFKVWTKPHAVNQTEHALNVSVDLLKRLDDYMKIPYGNEIKKMDQVSLKDFSAGAMENWGLVTYRETSLLVEKNVTSDRAIQGVTTTIAHEFTHQWFGNLVSPKWWKYIWLNEGFADYFQYFITHQILPDWRLDEVFVVENTQGVAFVTDAGLNTRPMNQDATTPAEISKLFDNIAYQKSGAVIRMMSHILTLQNFQNGLTEYLNEMNHKNADSSDLFKYLDKNGKEKLPKNVTFEQLMNEWVNKPGYPVVNVVRKENVYEITQKRFLLYNGSENDNTKWWVPLTYFRLSNINETSTLPKLWLRPNDEFVNVNVTEGDGIIFNTLQTGYYRVNYDKENWKLLNDYLNSNNYTKLSPITRAQLIDDALNLARVGLLPYDVALNLTLYLRREVDYIPWQTTFRNLNFLNTMMRTSDHYQMFNSYVTWLMRSLVETVDYKPNSKDDHLTKMLRPTIMYWGCRAGVENCVDYASNEFNEWLKNSEKKLDPNLKNNILCAGLRSSNAEAWNRTWNIVKNITDEDERDNLSPILACSNSFEVLEKYLLQTLEKNSLLSFSSVYRNVIKEHPSGVDIVLNVLYDKYETLNKTEHNLKSYLDTIASSVTTHEQYGKLMYLILKERLQMDFLGNTTLKAISNINWIDHKKKMMEEWLHKQNFSSSDGNSLVAFVSMIVLSIFVTRFY</sequence>
<evidence type="ECO:0000256" key="5">
    <source>
        <dbReference type="ARBA" id="ARBA00022475"/>
    </source>
</evidence>
<dbReference type="EC" id="3.4.11.-" evidence="22"/>
<protein>
    <recommendedName>
        <fullName evidence="22">Aminopeptidase</fullName>
        <ecNumber evidence="22">3.4.11.-</ecNumber>
    </recommendedName>
</protein>
<keyword evidence="4 22" id="KW-0031">Aminopeptidase</keyword>
<keyword evidence="10 23" id="KW-0732">Signal</keyword>
<dbReference type="CDD" id="cd09601">
    <property type="entry name" value="M1_APN-Q_like"/>
    <property type="match status" value="1"/>
</dbReference>
<evidence type="ECO:0000256" key="10">
    <source>
        <dbReference type="ARBA" id="ARBA00022729"/>
    </source>
</evidence>
<comment type="similarity">
    <text evidence="3 22">Belongs to the peptidase M1 family.</text>
</comment>
<dbReference type="SUPFAM" id="SSF55486">
    <property type="entry name" value="Metalloproteases ('zincins'), catalytic domain"/>
    <property type="match status" value="1"/>
</dbReference>
<dbReference type="EnsemblMetazoa" id="XM_006565481">
    <property type="protein sequence ID" value="XP_006565544"/>
    <property type="gene ID" value="LOC551180"/>
</dbReference>
<evidence type="ECO:0000256" key="11">
    <source>
        <dbReference type="ARBA" id="ARBA00022801"/>
    </source>
</evidence>
<dbReference type="GO" id="GO:0006508">
    <property type="term" value="P:proteolysis"/>
    <property type="evidence" value="ECO:0007669"/>
    <property type="project" value="UniProtKB-KW"/>
</dbReference>
<evidence type="ECO:0000256" key="21">
    <source>
        <dbReference type="PIRSR" id="PIRSR634016-4"/>
    </source>
</evidence>
<comment type="cofactor">
    <cofactor evidence="20 22">
        <name>Zn(2+)</name>
        <dbReference type="ChEBI" id="CHEBI:29105"/>
    </cofactor>
    <text evidence="20 22">Binds 1 zinc ion per subunit.</text>
</comment>
<dbReference type="OrthoDB" id="8195378at2759"/>